<accession>X1IEN5</accession>
<dbReference type="GO" id="GO:0042626">
    <property type="term" value="F:ATPase-coupled transmembrane transporter activity"/>
    <property type="evidence" value="ECO:0007669"/>
    <property type="project" value="TreeGrafter"/>
</dbReference>
<dbReference type="PANTHER" id="PTHR24221">
    <property type="entry name" value="ATP-BINDING CASSETTE SUB-FAMILY B"/>
    <property type="match status" value="1"/>
</dbReference>
<evidence type="ECO:0000259" key="4">
    <source>
        <dbReference type="PROSITE" id="PS50893"/>
    </source>
</evidence>
<dbReference type="SMART" id="SM00382">
    <property type="entry name" value="AAA"/>
    <property type="match status" value="1"/>
</dbReference>
<feature type="non-terminal residue" evidence="5">
    <location>
        <position position="255"/>
    </location>
</feature>
<keyword evidence="1" id="KW-0547">Nucleotide-binding</keyword>
<keyword evidence="2" id="KW-0067">ATP-binding</keyword>
<reference evidence="5" key="1">
    <citation type="journal article" date="2014" name="Front. Microbiol.">
        <title>High frequency of phylogenetically diverse reductive dehalogenase-homologous genes in deep subseafloor sedimentary metagenomes.</title>
        <authorList>
            <person name="Kawai M."/>
            <person name="Futagami T."/>
            <person name="Toyoda A."/>
            <person name="Takaki Y."/>
            <person name="Nishi S."/>
            <person name="Hori S."/>
            <person name="Arai W."/>
            <person name="Tsubouchi T."/>
            <person name="Morono Y."/>
            <person name="Uchiyama I."/>
            <person name="Ito T."/>
            <person name="Fujiyama A."/>
            <person name="Inagaki F."/>
            <person name="Takami H."/>
        </authorList>
    </citation>
    <scope>NUCLEOTIDE SEQUENCE</scope>
    <source>
        <strain evidence="5">Expedition CK06-06</strain>
    </source>
</reference>
<dbReference type="GO" id="GO:0016887">
    <property type="term" value="F:ATP hydrolysis activity"/>
    <property type="evidence" value="ECO:0007669"/>
    <property type="project" value="InterPro"/>
</dbReference>
<dbReference type="SUPFAM" id="SSF52540">
    <property type="entry name" value="P-loop containing nucleoside triphosphate hydrolases"/>
    <property type="match status" value="1"/>
</dbReference>
<sequence length="255" mass="28167">GLERMLSKQPTLQQSGEGMGGGTGGMMGGGFMASMTPKGLARMLASMKVPPEIFDEFPKVVKDYINEQKKLILHEQSRGYVLENVNFSVPAGTTLAIVGETGAGKTTMIKLIARFYDVNKGSISIDGLDLRKVRKNNLRDLIGLVPQDAFIFTGTIKENLLYAFEKITPEIEEKMIQVSKFLGLHNFIETLHKKYDTKLKENGSNISIGQRQLIAFARALITDPKILILDEATSSVDPYTETLIQDALNKARKGR</sequence>
<dbReference type="Gene3D" id="3.40.50.300">
    <property type="entry name" value="P-loop containing nucleotide triphosphate hydrolases"/>
    <property type="match status" value="1"/>
</dbReference>
<dbReference type="EMBL" id="BARU01035395">
    <property type="protein sequence ID" value="GAH80167.1"/>
    <property type="molecule type" value="Genomic_DNA"/>
</dbReference>
<gene>
    <name evidence="5" type="ORF">S03H2_55423</name>
</gene>
<organism evidence="5">
    <name type="scientific">marine sediment metagenome</name>
    <dbReference type="NCBI Taxonomy" id="412755"/>
    <lineage>
        <taxon>unclassified sequences</taxon>
        <taxon>metagenomes</taxon>
        <taxon>ecological metagenomes</taxon>
    </lineage>
</organism>
<dbReference type="GO" id="GO:0005524">
    <property type="term" value="F:ATP binding"/>
    <property type="evidence" value="ECO:0007669"/>
    <property type="project" value="UniProtKB-KW"/>
</dbReference>
<dbReference type="PROSITE" id="PS50893">
    <property type="entry name" value="ABC_TRANSPORTER_2"/>
    <property type="match status" value="1"/>
</dbReference>
<dbReference type="PANTHER" id="PTHR24221:SF654">
    <property type="entry name" value="ATP-BINDING CASSETTE SUB-FAMILY B MEMBER 6"/>
    <property type="match status" value="1"/>
</dbReference>
<dbReference type="InterPro" id="IPR039421">
    <property type="entry name" value="Type_1_exporter"/>
</dbReference>
<name>X1IEN5_9ZZZZ</name>
<dbReference type="InterPro" id="IPR003593">
    <property type="entry name" value="AAA+_ATPase"/>
</dbReference>
<dbReference type="InterPro" id="IPR003439">
    <property type="entry name" value="ABC_transporter-like_ATP-bd"/>
</dbReference>
<evidence type="ECO:0000313" key="5">
    <source>
        <dbReference type="EMBL" id="GAH80167.1"/>
    </source>
</evidence>
<feature type="region of interest" description="Disordered" evidence="3">
    <location>
        <begin position="1"/>
        <end position="20"/>
    </location>
</feature>
<evidence type="ECO:0000256" key="2">
    <source>
        <dbReference type="ARBA" id="ARBA00022840"/>
    </source>
</evidence>
<protein>
    <recommendedName>
        <fullName evidence="4">ABC transporter domain-containing protein</fullName>
    </recommendedName>
</protein>
<comment type="caution">
    <text evidence="5">The sequence shown here is derived from an EMBL/GenBank/DDBJ whole genome shotgun (WGS) entry which is preliminary data.</text>
</comment>
<feature type="domain" description="ABC transporter" evidence="4">
    <location>
        <begin position="65"/>
        <end position="253"/>
    </location>
</feature>
<evidence type="ECO:0000256" key="1">
    <source>
        <dbReference type="ARBA" id="ARBA00022741"/>
    </source>
</evidence>
<evidence type="ECO:0000256" key="3">
    <source>
        <dbReference type="SAM" id="MobiDB-lite"/>
    </source>
</evidence>
<feature type="non-terminal residue" evidence="5">
    <location>
        <position position="1"/>
    </location>
</feature>
<dbReference type="AlphaFoldDB" id="X1IEN5"/>
<proteinExistence type="predicted"/>
<dbReference type="InterPro" id="IPR027417">
    <property type="entry name" value="P-loop_NTPase"/>
</dbReference>
<dbReference type="Pfam" id="PF00005">
    <property type="entry name" value="ABC_tran"/>
    <property type="match status" value="1"/>
</dbReference>